<dbReference type="EC" id="2.1.-.-" evidence="2"/>
<dbReference type="RefSeq" id="WP_330137090.1">
    <property type="nucleotide sequence ID" value="NZ_JAUTXY010000025.1"/>
</dbReference>
<keyword evidence="2" id="KW-0489">Methyltransferase</keyword>
<dbReference type="GO" id="GO:0032259">
    <property type="term" value="P:methylation"/>
    <property type="evidence" value="ECO:0007669"/>
    <property type="project" value="UniProtKB-KW"/>
</dbReference>
<dbReference type="InterPro" id="IPR029063">
    <property type="entry name" value="SAM-dependent_MTases_sf"/>
</dbReference>
<protein>
    <submittedName>
        <fullName evidence="2">Class I SAM-dependent methyltransferase</fullName>
        <ecNumber evidence="2">2.1.-.-</ecNumber>
    </submittedName>
</protein>
<evidence type="ECO:0000313" key="3">
    <source>
        <dbReference type="Proteomes" id="UP001336020"/>
    </source>
</evidence>
<reference evidence="2 3" key="1">
    <citation type="submission" date="2023-07" db="EMBL/GenBank/DDBJ databases">
        <authorList>
            <person name="Girao M."/>
            <person name="Carvalho M.F."/>
        </authorList>
    </citation>
    <scope>NUCLEOTIDE SEQUENCE [LARGE SCALE GENOMIC DNA]</scope>
    <source>
        <strain evidence="2 3">YIM65754</strain>
    </source>
</reference>
<evidence type="ECO:0000313" key="2">
    <source>
        <dbReference type="EMBL" id="MEE2061959.1"/>
    </source>
</evidence>
<feature type="domain" description="Methyltransferase type 12" evidence="1">
    <location>
        <begin position="51"/>
        <end position="149"/>
    </location>
</feature>
<keyword evidence="2" id="KW-0808">Transferase</keyword>
<comment type="caution">
    <text evidence="2">The sequence shown here is derived from an EMBL/GenBank/DDBJ whole genome shotgun (WGS) entry which is preliminary data.</text>
</comment>
<keyword evidence="3" id="KW-1185">Reference proteome</keyword>
<evidence type="ECO:0000259" key="1">
    <source>
        <dbReference type="Pfam" id="PF08242"/>
    </source>
</evidence>
<sequence>MTERTHVPVYLDPYTRSADHLDLLSAGPWQHMAPHVSTALAGIGENDATIVELGSGTGLGTCVIARTAPRARIVAVEPSSHLRAVLLHRVASDNDLRSRVTVENRPFPSSRLPEKFDALVMINSLGHLDPDERSELWRVVAAGLRPGGRAVINLQAPTTSSEVPEFEMARECVGDREYHGTARAECMDEHTVIWHMIYRTSEDGREIDATEVEYRWNVLDPGTLESELAQHNLHANAVGDEQFGVFAIESDVRRR</sequence>
<dbReference type="EMBL" id="JAUTXY010000025">
    <property type="protein sequence ID" value="MEE2061959.1"/>
    <property type="molecule type" value="Genomic_DNA"/>
</dbReference>
<name>A0ABU7LK76_9NOCA</name>
<dbReference type="Gene3D" id="3.40.50.150">
    <property type="entry name" value="Vaccinia Virus protein VP39"/>
    <property type="match status" value="1"/>
</dbReference>
<proteinExistence type="predicted"/>
<dbReference type="CDD" id="cd02440">
    <property type="entry name" value="AdoMet_MTases"/>
    <property type="match status" value="1"/>
</dbReference>
<organism evidence="2 3">
    <name type="scientific">Rhodococcus artemisiae</name>
    <dbReference type="NCBI Taxonomy" id="714159"/>
    <lineage>
        <taxon>Bacteria</taxon>
        <taxon>Bacillati</taxon>
        <taxon>Actinomycetota</taxon>
        <taxon>Actinomycetes</taxon>
        <taxon>Mycobacteriales</taxon>
        <taxon>Nocardiaceae</taxon>
        <taxon>Rhodococcus</taxon>
    </lineage>
</organism>
<dbReference type="SUPFAM" id="SSF53335">
    <property type="entry name" value="S-adenosyl-L-methionine-dependent methyltransferases"/>
    <property type="match status" value="1"/>
</dbReference>
<dbReference type="Pfam" id="PF08242">
    <property type="entry name" value="Methyltransf_12"/>
    <property type="match status" value="1"/>
</dbReference>
<gene>
    <name evidence="2" type="ORF">Q7514_30980</name>
</gene>
<dbReference type="InterPro" id="IPR013217">
    <property type="entry name" value="Methyltransf_12"/>
</dbReference>
<dbReference type="GO" id="GO:0008168">
    <property type="term" value="F:methyltransferase activity"/>
    <property type="evidence" value="ECO:0007669"/>
    <property type="project" value="UniProtKB-KW"/>
</dbReference>
<dbReference type="Proteomes" id="UP001336020">
    <property type="component" value="Unassembled WGS sequence"/>
</dbReference>
<accession>A0ABU7LK76</accession>